<evidence type="ECO:0000256" key="1">
    <source>
        <dbReference type="ARBA" id="ARBA00004127"/>
    </source>
</evidence>
<dbReference type="GO" id="GO:0012505">
    <property type="term" value="C:endomembrane system"/>
    <property type="evidence" value="ECO:0007669"/>
    <property type="project" value="UniProtKB-SubCell"/>
</dbReference>
<dbReference type="InterPro" id="IPR036291">
    <property type="entry name" value="NAD(P)-bd_dom_sf"/>
</dbReference>
<dbReference type="GO" id="GO:0008324">
    <property type="term" value="F:monoatomic cation transmembrane transporter activity"/>
    <property type="evidence" value="ECO:0007669"/>
    <property type="project" value="InterPro"/>
</dbReference>
<evidence type="ECO:0000256" key="8">
    <source>
        <dbReference type="ARBA" id="ARBA00022989"/>
    </source>
</evidence>
<proteinExistence type="inferred from homology"/>
<organism evidence="14 15">
    <name type="scientific">Panacagrimonas perspica</name>
    <dbReference type="NCBI Taxonomy" id="381431"/>
    <lineage>
        <taxon>Bacteria</taxon>
        <taxon>Pseudomonadati</taxon>
        <taxon>Pseudomonadota</taxon>
        <taxon>Gammaproteobacteria</taxon>
        <taxon>Nevskiales</taxon>
        <taxon>Nevskiaceae</taxon>
        <taxon>Panacagrimonas</taxon>
    </lineage>
</organism>
<keyword evidence="9" id="KW-0406">Ion transport</keyword>
<evidence type="ECO:0000256" key="10">
    <source>
        <dbReference type="ARBA" id="ARBA00023136"/>
    </source>
</evidence>
<name>A0A4V3URZ0_9GAMM</name>
<dbReference type="SUPFAM" id="SSF51735">
    <property type="entry name" value="NAD(P)-binding Rossmann-fold domains"/>
    <property type="match status" value="1"/>
</dbReference>
<dbReference type="FunFam" id="3.40.50.720:FF:000036">
    <property type="entry name" value="Glutathione-regulated potassium-efflux system protein KefB"/>
    <property type="match status" value="1"/>
</dbReference>
<reference evidence="14 15" key="1">
    <citation type="submission" date="2019-03" db="EMBL/GenBank/DDBJ databases">
        <title>Genomic Encyclopedia of Type Strains, Phase IV (KMG-IV): sequencing the most valuable type-strain genomes for metagenomic binning, comparative biology and taxonomic classification.</title>
        <authorList>
            <person name="Goeker M."/>
        </authorList>
    </citation>
    <scope>NUCLEOTIDE SEQUENCE [LARGE SCALE GENOMIC DNA]</scope>
    <source>
        <strain evidence="14 15">DSM 26377</strain>
    </source>
</reference>
<gene>
    <name evidence="14" type="ORF">DFR24_4566</name>
</gene>
<feature type="region of interest" description="Disordered" evidence="11">
    <location>
        <begin position="557"/>
        <end position="594"/>
    </location>
</feature>
<sequence>MLATTTLFLAAAVLFVPLFKRLGLGAVLGYLAAGLVIGPGGLGLIGDVESILHISEFGVVLLLFVIGLELQPSRLWLLRSPVFGTGGLQVLLSALALGGVALALDQTPVVALVIGFGLAMSSTALVLQMLGERKELTDKHGRAAFAVLLFQDLSVIPFLALVPLMAAQPGREGGGDWMPALFAIGAIVGVIALGRYALRPVLRAIAAVEMPEVFTAAALLLVAGTALLMEGVGLSLSLGAFLAGVLLADSEYRHELQADIEPFKGLLLGLFFMAVGMGANVHMVLSQPLLVLGLVVILLTIKGGVLFGVGRFTGLNNAAARRLAFAASQGGEFAFVLFGVAATAGILASDLQGLLVVTVTLSMILTPPLYALQSRWGQESEARPFDEIVVPETPVVIAGFGPFGQIIGRVLRLRGVPYTVLERDWQQVDFLRQLGSPVFYSDATRLEVLRAAHVGKAQLFVISVAEPEDVSLRIAETVRKHFPNVRVFAVARTRQHAMHLMDLGVHKIVRRAYFSSLHMTRDVLIELGDAPEKVDDILVRFQRFDQDTLLRQQAIHRDPERMRQSAKEASKELEQLFEDDRRSEPAAVRPADSA</sequence>
<keyword evidence="15" id="KW-1185">Reference proteome</keyword>
<feature type="transmembrane region" description="Helical" evidence="12">
    <location>
        <begin position="264"/>
        <end position="283"/>
    </location>
</feature>
<dbReference type="GO" id="GO:0005886">
    <property type="term" value="C:plasma membrane"/>
    <property type="evidence" value="ECO:0007669"/>
    <property type="project" value="TreeGrafter"/>
</dbReference>
<dbReference type="RefSeq" id="WP_133883716.1">
    <property type="nucleotide sequence ID" value="NZ_MWIN01000003.1"/>
</dbReference>
<feature type="transmembrane region" description="Helical" evidence="12">
    <location>
        <begin position="210"/>
        <end position="228"/>
    </location>
</feature>
<dbReference type="GO" id="GO:0015297">
    <property type="term" value="F:antiporter activity"/>
    <property type="evidence" value="ECO:0007669"/>
    <property type="project" value="UniProtKB-KW"/>
</dbReference>
<keyword evidence="10 12" id="KW-0472">Membrane</keyword>
<accession>A0A4V3URZ0</accession>
<feature type="transmembrane region" description="Helical" evidence="12">
    <location>
        <begin position="330"/>
        <end position="348"/>
    </location>
</feature>
<dbReference type="Pfam" id="PF00999">
    <property type="entry name" value="Na_H_Exchanger"/>
    <property type="match status" value="1"/>
</dbReference>
<evidence type="ECO:0000256" key="11">
    <source>
        <dbReference type="SAM" id="MobiDB-lite"/>
    </source>
</evidence>
<feature type="transmembrane region" description="Helical" evidence="12">
    <location>
        <begin position="143"/>
        <end position="165"/>
    </location>
</feature>
<dbReference type="PROSITE" id="PS51201">
    <property type="entry name" value="RCK_N"/>
    <property type="match status" value="1"/>
</dbReference>
<dbReference type="Gene3D" id="3.40.50.720">
    <property type="entry name" value="NAD(P)-binding Rossmann-like Domain"/>
    <property type="match status" value="1"/>
</dbReference>
<dbReference type="PANTHER" id="PTHR46157">
    <property type="entry name" value="K(+) EFFLUX ANTIPORTER 3, CHLOROPLASTIC"/>
    <property type="match status" value="1"/>
</dbReference>
<dbReference type="Proteomes" id="UP000295341">
    <property type="component" value="Unassembled WGS sequence"/>
</dbReference>
<keyword evidence="6 12" id="KW-0812">Transmembrane</keyword>
<protein>
    <submittedName>
        <fullName evidence="14">Kef-type potassium/proton antiporter (CPA2 family)</fullName>
    </submittedName>
</protein>
<evidence type="ECO:0000259" key="13">
    <source>
        <dbReference type="PROSITE" id="PS51201"/>
    </source>
</evidence>
<keyword evidence="3" id="KW-0813">Transport</keyword>
<comment type="subcellular location">
    <subcellularLocation>
        <location evidence="1">Endomembrane system</location>
        <topology evidence="1">Multi-pass membrane protein</topology>
    </subcellularLocation>
</comment>
<evidence type="ECO:0000256" key="5">
    <source>
        <dbReference type="ARBA" id="ARBA00022538"/>
    </source>
</evidence>
<dbReference type="AlphaFoldDB" id="A0A4V3URZ0"/>
<evidence type="ECO:0000313" key="15">
    <source>
        <dbReference type="Proteomes" id="UP000295341"/>
    </source>
</evidence>
<dbReference type="InterPro" id="IPR006153">
    <property type="entry name" value="Cation/H_exchanger_TM"/>
</dbReference>
<keyword evidence="8 12" id="KW-1133">Transmembrane helix</keyword>
<evidence type="ECO:0000256" key="7">
    <source>
        <dbReference type="ARBA" id="ARBA00022958"/>
    </source>
</evidence>
<evidence type="ECO:0000256" key="6">
    <source>
        <dbReference type="ARBA" id="ARBA00022692"/>
    </source>
</evidence>
<dbReference type="Gene3D" id="1.20.1530.20">
    <property type="match status" value="1"/>
</dbReference>
<dbReference type="GO" id="GO:1902600">
    <property type="term" value="P:proton transmembrane transport"/>
    <property type="evidence" value="ECO:0007669"/>
    <property type="project" value="InterPro"/>
</dbReference>
<evidence type="ECO:0000313" key="14">
    <source>
        <dbReference type="EMBL" id="TDU24300.1"/>
    </source>
</evidence>
<evidence type="ECO:0000256" key="12">
    <source>
        <dbReference type="SAM" id="Phobius"/>
    </source>
</evidence>
<dbReference type="Pfam" id="PF02254">
    <property type="entry name" value="TrkA_N"/>
    <property type="match status" value="1"/>
</dbReference>
<dbReference type="InterPro" id="IPR004771">
    <property type="entry name" value="K/H_exchanger"/>
</dbReference>
<evidence type="ECO:0000256" key="9">
    <source>
        <dbReference type="ARBA" id="ARBA00023065"/>
    </source>
</evidence>
<feature type="transmembrane region" description="Helical" evidence="12">
    <location>
        <begin position="50"/>
        <end position="70"/>
    </location>
</feature>
<evidence type="ECO:0000256" key="3">
    <source>
        <dbReference type="ARBA" id="ARBA00022448"/>
    </source>
</evidence>
<keyword evidence="7" id="KW-0630">Potassium</keyword>
<comment type="similarity">
    <text evidence="2">Belongs to the monovalent cation:proton antiporter 2 (CPA2) transporter (TC 2.A.37) family.</text>
</comment>
<dbReference type="GO" id="GO:0006813">
    <property type="term" value="P:potassium ion transport"/>
    <property type="evidence" value="ECO:0007669"/>
    <property type="project" value="UniProtKB-KW"/>
</dbReference>
<feature type="compositionally biased region" description="Basic and acidic residues" evidence="11">
    <location>
        <begin position="557"/>
        <end position="584"/>
    </location>
</feature>
<keyword evidence="4" id="KW-0050">Antiport</keyword>
<feature type="transmembrane region" description="Helical" evidence="12">
    <location>
        <begin position="82"/>
        <end position="104"/>
    </location>
</feature>
<evidence type="ECO:0000256" key="2">
    <source>
        <dbReference type="ARBA" id="ARBA00005551"/>
    </source>
</evidence>
<dbReference type="PANTHER" id="PTHR46157:SF4">
    <property type="entry name" value="K(+) EFFLUX ANTIPORTER 3, CHLOROPLASTIC"/>
    <property type="match status" value="1"/>
</dbReference>
<dbReference type="InterPro" id="IPR038770">
    <property type="entry name" value="Na+/solute_symporter_sf"/>
</dbReference>
<feature type="transmembrane region" description="Helical" evidence="12">
    <location>
        <begin position="289"/>
        <end position="309"/>
    </location>
</feature>
<evidence type="ECO:0000256" key="4">
    <source>
        <dbReference type="ARBA" id="ARBA00022449"/>
    </source>
</evidence>
<feature type="transmembrane region" description="Helical" evidence="12">
    <location>
        <begin position="110"/>
        <end position="131"/>
    </location>
</feature>
<feature type="transmembrane region" description="Helical" evidence="12">
    <location>
        <begin position="177"/>
        <end position="198"/>
    </location>
</feature>
<dbReference type="NCBIfam" id="TIGR00932">
    <property type="entry name" value="2a37"/>
    <property type="match status" value="1"/>
</dbReference>
<keyword evidence="5" id="KW-0633">Potassium transport</keyword>
<comment type="caution">
    <text evidence="14">The sequence shown here is derived from an EMBL/GenBank/DDBJ whole genome shotgun (WGS) entry which is preliminary data.</text>
</comment>
<dbReference type="EMBL" id="SOBT01000012">
    <property type="protein sequence ID" value="TDU24300.1"/>
    <property type="molecule type" value="Genomic_DNA"/>
</dbReference>
<dbReference type="InterPro" id="IPR003148">
    <property type="entry name" value="RCK_N"/>
</dbReference>
<feature type="transmembrane region" description="Helical" evidence="12">
    <location>
        <begin position="234"/>
        <end position="252"/>
    </location>
</feature>
<feature type="domain" description="RCK N-terminal" evidence="13">
    <location>
        <begin position="392"/>
        <end position="513"/>
    </location>
</feature>
<dbReference type="OrthoDB" id="9781411at2"/>